<organism evidence="1 2">
    <name type="scientific">Gossypium arboreum</name>
    <name type="common">Tree cotton</name>
    <name type="synonym">Gossypium nanking</name>
    <dbReference type="NCBI Taxonomy" id="29729"/>
    <lineage>
        <taxon>Eukaryota</taxon>
        <taxon>Viridiplantae</taxon>
        <taxon>Streptophyta</taxon>
        <taxon>Embryophyta</taxon>
        <taxon>Tracheophyta</taxon>
        <taxon>Spermatophyta</taxon>
        <taxon>Magnoliopsida</taxon>
        <taxon>eudicotyledons</taxon>
        <taxon>Gunneridae</taxon>
        <taxon>Pentapetalae</taxon>
        <taxon>rosids</taxon>
        <taxon>malvids</taxon>
        <taxon>Malvales</taxon>
        <taxon>Malvaceae</taxon>
        <taxon>Malvoideae</taxon>
        <taxon>Gossypium</taxon>
    </lineage>
</organism>
<reference evidence="2" key="1">
    <citation type="submission" date="2014-09" db="EMBL/GenBank/DDBJ databases">
        <authorList>
            <person name="Mudge J."/>
            <person name="Ramaraj T."/>
            <person name="Lindquist I.E."/>
            <person name="Bharti A.K."/>
            <person name="Sundararajan A."/>
            <person name="Cameron C.T."/>
            <person name="Woodward J.E."/>
            <person name="May G.D."/>
            <person name="Brubaker C."/>
            <person name="Broadhvest J."/>
            <person name="Wilkins T.A."/>
        </authorList>
    </citation>
    <scope>NUCLEOTIDE SEQUENCE</scope>
    <source>
        <strain evidence="2">cv. AKA8401</strain>
    </source>
</reference>
<name>A0A0B0MJI9_GOSAR</name>
<dbReference type="AlphaFoldDB" id="A0A0B0MJI9"/>
<evidence type="ECO:0000313" key="2">
    <source>
        <dbReference type="Proteomes" id="UP000032142"/>
    </source>
</evidence>
<sequence>MVLLTHQISESYVVISIPKAHTGLSDVITQSNQTCNHCFQTYIISAHSQKNYNNSIKHFNIHILKFTTSICL</sequence>
<evidence type="ECO:0000313" key="1">
    <source>
        <dbReference type="EMBL" id="KHF99085.1"/>
    </source>
</evidence>
<protein>
    <submittedName>
        <fullName evidence="1">Uncharacterized protein</fullName>
    </submittedName>
</protein>
<proteinExistence type="predicted"/>
<keyword evidence="2" id="KW-1185">Reference proteome</keyword>
<gene>
    <name evidence="1" type="ORF">F383_38234</name>
</gene>
<comment type="caution">
    <text evidence="1">The sequence shown here is derived from an EMBL/GenBank/DDBJ whole genome shotgun (WGS) entry which is preliminary data.</text>
</comment>
<accession>A0A0B0MJI9</accession>
<dbReference type="EMBL" id="JRRC01063652">
    <property type="protein sequence ID" value="KHF99085.1"/>
    <property type="molecule type" value="Genomic_DNA"/>
</dbReference>
<dbReference type="Proteomes" id="UP000032142">
    <property type="component" value="Unassembled WGS sequence"/>
</dbReference>